<reference evidence="1 2" key="3">
    <citation type="journal article" date="2022" name="Microbiol. Spectr.">
        <title>Folding features and dynamics of 3D genome architecture in plant fungal pathogens.</title>
        <authorList>
            <person name="Xia C."/>
        </authorList>
    </citation>
    <scope>NUCLEOTIDE SEQUENCE [LARGE SCALE GENOMIC DNA]</scope>
    <source>
        <strain evidence="1 2">93-210</strain>
    </source>
</reference>
<evidence type="ECO:0000313" key="1">
    <source>
        <dbReference type="EMBL" id="KAI7940548.1"/>
    </source>
</evidence>
<keyword evidence="2" id="KW-1185">Reference proteome</keyword>
<comment type="caution">
    <text evidence="1">The sequence shown here is derived from an EMBL/GenBank/DDBJ whole genome shotgun (WGS) entry which is preliminary data.</text>
</comment>
<dbReference type="EMBL" id="CM045877">
    <property type="protein sequence ID" value="KAI7940548.1"/>
    <property type="molecule type" value="Genomic_DNA"/>
</dbReference>
<dbReference type="Proteomes" id="UP001060170">
    <property type="component" value="Chromosome 13"/>
</dbReference>
<evidence type="ECO:0000313" key="2">
    <source>
        <dbReference type="Proteomes" id="UP001060170"/>
    </source>
</evidence>
<reference evidence="2" key="1">
    <citation type="journal article" date="2018" name="BMC Genomics">
        <title>Genomic insights into host adaptation between the wheat stripe rust pathogen (Puccinia striiformis f. sp. tritici) and the barley stripe rust pathogen (Puccinia striiformis f. sp. hordei).</title>
        <authorList>
            <person name="Xia C."/>
            <person name="Wang M."/>
            <person name="Yin C."/>
            <person name="Cornejo O.E."/>
            <person name="Hulbert S.H."/>
            <person name="Chen X."/>
        </authorList>
    </citation>
    <scope>NUCLEOTIDE SEQUENCE [LARGE SCALE GENOMIC DNA]</scope>
    <source>
        <strain evidence="2">93-210</strain>
    </source>
</reference>
<reference evidence="2" key="2">
    <citation type="journal article" date="2018" name="Mol. Plant Microbe Interact.">
        <title>Genome sequence resources for the wheat stripe rust pathogen (Puccinia striiformis f. sp. tritici) and the barley stripe rust pathogen (Puccinia striiformis f. sp. hordei).</title>
        <authorList>
            <person name="Xia C."/>
            <person name="Wang M."/>
            <person name="Yin C."/>
            <person name="Cornejo O.E."/>
            <person name="Hulbert S.H."/>
            <person name="Chen X."/>
        </authorList>
    </citation>
    <scope>NUCLEOTIDE SEQUENCE [LARGE SCALE GENOMIC DNA]</scope>
    <source>
        <strain evidence="2">93-210</strain>
    </source>
</reference>
<accession>A0ACC0DWI3</accession>
<proteinExistence type="predicted"/>
<name>A0ACC0DWI3_9BASI</name>
<gene>
    <name evidence="1" type="ORF">MJO28_012833</name>
</gene>
<sequence length="224" mass="24688">MPCCAARAVDQKYSATSSTHPNQNNRKPKMSSLASRAPTSTTGHNPPPPPQTKPDQQSEPRPTIIGPDTGPEPPFPIKVFGKVEHGFKRGSKELGCPTANLPAHLTAHPGLQQNGVYYGWASVWITSQTLSPVVMPMVMSVGFNPVYGNQARTIEVHVIHTFDEDFYDEIVKVIVTGFIRPEYNYTSKEALIQDIEIDKTAALQSLDRPTYHSLSEDGFLSTRE</sequence>
<protein>
    <submittedName>
        <fullName evidence="1">Uncharacterized protein</fullName>
    </submittedName>
</protein>
<organism evidence="1 2">
    <name type="scientific">Puccinia striiformis f. sp. tritici</name>
    <dbReference type="NCBI Taxonomy" id="168172"/>
    <lineage>
        <taxon>Eukaryota</taxon>
        <taxon>Fungi</taxon>
        <taxon>Dikarya</taxon>
        <taxon>Basidiomycota</taxon>
        <taxon>Pucciniomycotina</taxon>
        <taxon>Pucciniomycetes</taxon>
        <taxon>Pucciniales</taxon>
        <taxon>Pucciniaceae</taxon>
        <taxon>Puccinia</taxon>
    </lineage>
</organism>